<proteinExistence type="predicted"/>
<evidence type="ECO:0000259" key="2">
    <source>
        <dbReference type="Pfam" id="PF09747"/>
    </source>
</evidence>
<dbReference type="Pfam" id="PF09747">
    <property type="entry name" value="CCD97-like_C"/>
    <property type="match status" value="1"/>
</dbReference>
<feature type="region of interest" description="Disordered" evidence="1">
    <location>
        <begin position="247"/>
        <end position="284"/>
    </location>
</feature>
<name>A0AAW0YGR8_9TREE</name>
<dbReference type="AlphaFoldDB" id="A0AAW0YGR8"/>
<keyword evidence="4" id="KW-1185">Reference proteome</keyword>
<organism evidence="3 4">
    <name type="scientific">Kwoniella newhampshirensis</name>
    <dbReference type="NCBI Taxonomy" id="1651941"/>
    <lineage>
        <taxon>Eukaryota</taxon>
        <taxon>Fungi</taxon>
        <taxon>Dikarya</taxon>
        <taxon>Basidiomycota</taxon>
        <taxon>Agaricomycotina</taxon>
        <taxon>Tremellomycetes</taxon>
        <taxon>Tremellales</taxon>
        <taxon>Cryptococcaceae</taxon>
        <taxon>Kwoniella</taxon>
    </lineage>
</organism>
<dbReference type="KEGG" id="kne:92183205"/>
<feature type="region of interest" description="Disordered" evidence="1">
    <location>
        <begin position="164"/>
        <end position="199"/>
    </location>
</feature>
<dbReference type="EMBL" id="JBCAWK010000011">
    <property type="protein sequence ID" value="KAK8846858.1"/>
    <property type="molecule type" value="Genomic_DNA"/>
</dbReference>
<feature type="domain" description="CCD97-like C-terminal" evidence="2">
    <location>
        <begin position="78"/>
        <end position="248"/>
    </location>
</feature>
<comment type="caution">
    <text evidence="3">The sequence shown here is derived from an EMBL/GenBank/DDBJ whole genome shotgun (WGS) entry which is preliminary data.</text>
</comment>
<dbReference type="Proteomes" id="UP001388673">
    <property type="component" value="Unassembled WGS sequence"/>
</dbReference>
<feature type="compositionally biased region" description="Acidic residues" evidence="1">
    <location>
        <begin position="165"/>
        <end position="180"/>
    </location>
</feature>
<sequence length="284" mass="32375">MSTAQSLLLPEEIERILSYLDLPQSSTLPLPPFQFLTQYISLLPPSLLEPFSPIPPPHRTAIPTIKHRRLIHATSVPPPRFLSSSEGRLRWPLLWERMGGDPFPPPSHGVEEEEDWVQKGFMKDVPVENSQQVKKLGGFLRGLEEEREMEGVRERKRWERGLDNVGEEFDEESDEEDDDTPNGMNVGAERPVVAEDQEEVKRSFEKRLLELFLDGLDTIDYNPIDFADPPEGDPIAIRDAEDRYFDDEEPSRTPGGVHIEGEPLLATNITTEKRSENGTGDYDY</sequence>
<gene>
    <name evidence="3" type="ORF">IAR55_005947</name>
</gene>
<evidence type="ECO:0000313" key="4">
    <source>
        <dbReference type="Proteomes" id="UP001388673"/>
    </source>
</evidence>
<dbReference type="RefSeq" id="XP_066800808.1">
    <property type="nucleotide sequence ID" value="XM_066949035.1"/>
</dbReference>
<dbReference type="PANTHER" id="PTHR31840:SF1">
    <property type="entry name" value="COILED-COIL DOMAIN-CONTAINING PROTEIN 97"/>
    <property type="match status" value="1"/>
</dbReference>
<evidence type="ECO:0000256" key="1">
    <source>
        <dbReference type="SAM" id="MobiDB-lite"/>
    </source>
</evidence>
<reference evidence="3 4" key="1">
    <citation type="journal article" date="2024" name="bioRxiv">
        <title>Comparative genomics of Cryptococcus and Kwoniella reveals pathogenesis evolution and contrasting karyotype dynamics via intercentromeric recombination or chromosome fusion.</title>
        <authorList>
            <person name="Coelho M.A."/>
            <person name="David-Palma M."/>
            <person name="Shea T."/>
            <person name="Bowers K."/>
            <person name="McGinley-Smith S."/>
            <person name="Mohammad A.W."/>
            <person name="Gnirke A."/>
            <person name="Yurkov A.M."/>
            <person name="Nowrousian M."/>
            <person name="Sun S."/>
            <person name="Cuomo C.A."/>
            <person name="Heitman J."/>
        </authorList>
    </citation>
    <scope>NUCLEOTIDE SEQUENCE [LARGE SCALE GENOMIC DNA]</scope>
    <source>
        <strain evidence="3 4">CBS 13917</strain>
    </source>
</reference>
<dbReference type="PANTHER" id="PTHR31840">
    <property type="entry name" value="COILED-COIL DOMAIN-CONTAINING PROTEIN 97"/>
    <property type="match status" value="1"/>
</dbReference>
<dbReference type="InterPro" id="IPR018613">
    <property type="entry name" value="Ccdc97-like"/>
</dbReference>
<accession>A0AAW0YGR8</accession>
<protein>
    <recommendedName>
        <fullName evidence="2">CCD97-like C-terminal domain-containing protein</fullName>
    </recommendedName>
</protein>
<dbReference type="GeneID" id="92183205"/>
<evidence type="ECO:0000313" key="3">
    <source>
        <dbReference type="EMBL" id="KAK8846858.1"/>
    </source>
</evidence>
<dbReference type="InterPro" id="IPR040233">
    <property type="entry name" value="CCD97-like_C"/>
</dbReference>